<proteinExistence type="predicted"/>
<keyword evidence="2" id="KW-1185">Reference proteome</keyword>
<reference evidence="2" key="2">
    <citation type="journal article" date="2011" name="J. Bacteriol.">
        <title>Complete genome sequence of Cronobacter turicensis LMG 23827, a food-borne pathogen causing deaths in neonates.</title>
        <authorList>
            <person name="Stephan R."/>
            <person name="Lehner A."/>
            <person name="Tischler P."/>
            <person name="Rattei T."/>
        </authorList>
    </citation>
    <scope>NUCLEOTIDE SEQUENCE [LARGE SCALE GENOMIC DNA]</scope>
    <source>
        <strain evidence="2">DSM 18703 / CCUG 55852 / LMG 23827 / z3032</strain>
    </source>
</reference>
<sequence>MADPPARRAPCRLNTVRFAMSRSLSSPHTPTLYLLCGKIAAGKSTLAATLAREHNAVIVSEDAWLARLYGPEMHDVADYVRCAARLKEAMTPHLEALLRAGVSLVLDFPANTLQSRAWMKTLITTSGAAHELHWLDVPDAVCLARLRARNLQGDHDFAATDAQFAQITRYFVPPDAQEGFNVVAHRGDPGNCA</sequence>
<evidence type="ECO:0000313" key="1">
    <source>
        <dbReference type="EMBL" id="CBA28431.1"/>
    </source>
</evidence>
<dbReference type="KEGG" id="ctu:CTU_09230"/>
<dbReference type="Gene3D" id="3.40.50.300">
    <property type="entry name" value="P-loop containing nucleotide triphosphate hydrolases"/>
    <property type="match status" value="1"/>
</dbReference>
<dbReference type="PATRIC" id="fig|693216.3.peg.882"/>
<dbReference type="AlphaFoldDB" id="C9XX08"/>
<dbReference type="EMBL" id="FN543093">
    <property type="protein sequence ID" value="CBA28431.1"/>
    <property type="molecule type" value="Genomic_DNA"/>
</dbReference>
<protein>
    <recommendedName>
        <fullName evidence="3">ATP-binding protein</fullName>
    </recommendedName>
</protein>
<reference evidence="1 2" key="1">
    <citation type="journal article" date="2010" name="J. Bacteriol.">
        <title>Complete Genome Sequence of Cronobacter turicensis LMG 23827, a foodborne pathogen causing deaths in neonates.</title>
        <authorList>
            <person name="Stephan R."/>
            <person name="Lehner A."/>
            <person name="Tischler P."/>
            <person name="Rattei T."/>
        </authorList>
    </citation>
    <scope>NUCLEOTIDE SEQUENCE [LARGE SCALE GENOMIC DNA]</scope>
    <source>
        <strain evidence="2">DSM 18703 / CCUG 55852 / LMG 23827 / z3032</strain>
    </source>
</reference>
<evidence type="ECO:0008006" key="3">
    <source>
        <dbReference type="Google" id="ProtNLM"/>
    </source>
</evidence>
<dbReference type="HOGENOM" id="CLU_105030_3_0_6"/>
<dbReference type="SUPFAM" id="SSF52540">
    <property type="entry name" value="P-loop containing nucleoside triphosphate hydrolases"/>
    <property type="match status" value="1"/>
</dbReference>
<dbReference type="Proteomes" id="UP000002069">
    <property type="component" value="Chromosome"/>
</dbReference>
<accession>C9XX08</accession>
<gene>
    <name evidence="1" type="ordered locus">Ctu_09230</name>
</gene>
<name>C9XX08_CROTZ</name>
<organism evidence="1 2">
    <name type="scientific">Cronobacter turicensis (strain DSM 18703 / CCUG 55852 / LMG 23827 / z3032)</name>
    <dbReference type="NCBI Taxonomy" id="693216"/>
    <lineage>
        <taxon>Bacteria</taxon>
        <taxon>Pseudomonadati</taxon>
        <taxon>Pseudomonadota</taxon>
        <taxon>Gammaproteobacteria</taxon>
        <taxon>Enterobacterales</taxon>
        <taxon>Enterobacteriaceae</taxon>
        <taxon>Cronobacter</taxon>
    </lineage>
</organism>
<dbReference type="InterPro" id="IPR027417">
    <property type="entry name" value="P-loop_NTPase"/>
</dbReference>
<evidence type="ECO:0000313" key="2">
    <source>
        <dbReference type="Proteomes" id="UP000002069"/>
    </source>
</evidence>
<dbReference type="Pfam" id="PF13671">
    <property type="entry name" value="AAA_33"/>
    <property type="match status" value="1"/>
</dbReference>